<evidence type="ECO:0000313" key="1">
    <source>
        <dbReference type="EMBL" id="HDQ88636.1"/>
    </source>
</evidence>
<dbReference type="AlphaFoldDB" id="A0A7C1HML5"/>
<proteinExistence type="predicted"/>
<sequence length="368" mass="43256">MMRAPGIAPEYHQEFEVFLEDHEKIPPGVLAETAGNRLARENSYFPNIESFPQREAVQTQMEVWGLNEREMNIFSAWYEQGVRNNSAVWLYAVGEAYTPIYEGDPKKALATLMFIDIFNRSDEVFDEHRELFINNRTGRIDTSSLEETPILKMEKDYATLGELKRILYKAISNSQSYTETETRLLKWHIEHFMNVSTTAQQDFEHKNRYSLNEALALRWLTVGPMTDTIGGLYATSPLELGSRKEENLAFKANRNFLNMVIAWQLVDDYYDWEGDFKRRNINMVLGIIMDHKEPLPKGIIPPKESEDWVKDDYEVYEYSQETFEDTHPETIMDMKELYQSLTKELPQEAQDFLNQRVPSFFYENWLLK</sequence>
<gene>
    <name evidence="1" type="ORF">ENN92_00600</name>
</gene>
<reference evidence="1" key="1">
    <citation type="journal article" date="2020" name="mSystems">
        <title>Genome- and Community-Level Interaction Insights into Carbon Utilization and Element Cycling Functions of Hydrothermarchaeota in Hydrothermal Sediment.</title>
        <authorList>
            <person name="Zhou Z."/>
            <person name="Liu Y."/>
            <person name="Xu W."/>
            <person name="Pan J."/>
            <person name="Luo Z.H."/>
            <person name="Li M."/>
        </authorList>
    </citation>
    <scope>NUCLEOTIDE SEQUENCE [LARGE SCALE GENOMIC DNA]</scope>
    <source>
        <strain evidence="1">SpSt-1219</strain>
    </source>
</reference>
<protein>
    <submittedName>
        <fullName evidence="1">Uncharacterized protein</fullName>
    </submittedName>
</protein>
<accession>A0A7C1HML5</accession>
<dbReference type="EMBL" id="DSDM01000035">
    <property type="protein sequence ID" value="HDQ88636.1"/>
    <property type="molecule type" value="Genomic_DNA"/>
</dbReference>
<comment type="caution">
    <text evidence="1">The sequence shown here is derived from an EMBL/GenBank/DDBJ whole genome shotgun (WGS) entry which is preliminary data.</text>
</comment>
<name>A0A7C1HML5_UNCKA</name>
<dbReference type="Proteomes" id="UP000886066">
    <property type="component" value="Unassembled WGS sequence"/>
</dbReference>
<organism evidence="1">
    <name type="scientific">candidate division WWE3 bacterium</name>
    <dbReference type="NCBI Taxonomy" id="2053526"/>
    <lineage>
        <taxon>Bacteria</taxon>
        <taxon>Katanobacteria</taxon>
    </lineage>
</organism>